<name>A0A4U8U923_9HELI</name>
<dbReference type="Proteomes" id="UP000029857">
    <property type="component" value="Unassembled WGS sequence"/>
</dbReference>
<reference evidence="1 2" key="1">
    <citation type="journal article" date="2014" name="Genome Announc.">
        <title>Draft genome sequences of eight enterohepatic helicobacter species isolated from both laboratory and wild rodents.</title>
        <authorList>
            <person name="Sheh A."/>
            <person name="Shen Z."/>
            <person name="Fox J.G."/>
        </authorList>
    </citation>
    <scope>NUCLEOTIDE SEQUENCE [LARGE SCALE GENOMIC DNA]</scope>
    <source>
        <strain evidence="1 2">ATCC 49320</strain>
    </source>
</reference>
<proteinExistence type="predicted"/>
<dbReference type="RefSeq" id="WP_138196205.1">
    <property type="nucleotide sequence ID" value="NZ_CAMCCI010000007.1"/>
</dbReference>
<evidence type="ECO:0000313" key="2">
    <source>
        <dbReference type="Proteomes" id="UP000029857"/>
    </source>
</evidence>
<comment type="caution">
    <text evidence="1">The sequence shown here is derived from an EMBL/GenBank/DDBJ whole genome shotgun (WGS) entry which is preliminary data.</text>
</comment>
<accession>A0A4U8U923</accession>
<sequence length="60" mass="6861">MLSEAKHLITQILKKDFSNDKILESKQDISCMTTARFQILKTISHCSKNVLKGVWVVLID</sequence>
<gene>
    <name evidence="1" type="ORF">LS79_005465</name>
</gene>
<organism evidence="1 2">
    <name type="scientific">Helicobacter bilis</name>
    <dbReference type="NCBI Taxonomy" id="37372"/>
    <lineage>
        <taxon>Bacteria</taxon>
        <taxon>Pseudomonadati</taxon>
        <taxon>Campylobacterota</taxon>
        <taxon>Epsilonproteobacteria</taxon>
        <taxon>Campylobacterales</taxon>
        <taxon>Helicobacteraceae</taxon>
        <taxon>Helicobacter</taxon>
    </lineage>
</organism>
<dbReference type="AlphaFoldDB" id="A0A4U8U923"/>
<protein>
    <submittedName>
        <fullName evidence="1">Uncharacterized protein</fullName>
    </submittedName>
</protein>
<evidence type="ECO:0000313" key="1">
    <source>
        <dbReference type="EMBL" id="TLE10580.1"/>
    </source>
</evidence>
<dbReference type="EMBL" id="JRPJ02000015">
    <property type="protein sequence ID" value="TLE10580.1"/>
    <property type="molecule type" value="Genomic_DNA"/>
</dbReference>